<gene>
    <name evidence="3" type="ORF">GE061_005562</name>
</gene>
<feature type="region of interest" description="Disordered" evidence="1">
    <location>
        <begin position="228"/>
        <end position="262"/>
    </location>
</feature>
<dbReference type="InterPro" id="IPR005162">
    <property type="entry name" value="Retrotrans_gag_dom"/>
</dbReference>
<proteinExistence type="predicted"/>
<keyword evidence="4" id="KW-1185">Reference proteome</keyword>
<sequence length="262" mass="30505">MSIRRFFTEVHEFRRANQMSKTELLREAKFLFQGSALEVYRSCRRSFNNWNDLEHRLTLAFTDPTYEKRLKREILDRKQGDDEPIIVYFSKMDNLFNLLTRPMSDEDKLEIIEENILPEYQMALSLHSYRNLQQLENLLVKLEKSRAKAKSSLSQFTKSVEPSLQHQSRNSQKPRMDKGVTTRADGRVSTLKCDEKPVSSQDSTDKQDKKSVYCYSCKKPGVTRRNCPKCTFSRSENEKSGINVPGVVLEPKSTSQSRKTTN</sequence>
<evidence type="ECO:0000256" key="1">
    <source>
        <dbReference type="SAM" id="MobiDB-lite"/>
    </source>
</evidence>
<accession>A0A8S9X0K5</accession>
<evidence type="ECO:0000313" key="3">
    <source>
        <dbReference type="EMBL" id="KAF6201115.1"/>
    </source>
</evidence>
<dbReference type="AlphaFoldDB" id="A0A8S9X0K5"/>
<name>A0A8S9X0K5_APOLU</name>
<evidence type="ECO:0000259" key="2">
    <source>
        <dbReference type="Pfam" id="PF03732"/>
    </source>
</evidence>
<dbReference type="OrthoDB" id="6628863at2759"/>
<organism evidence="3 4">
    <name type="scientific">Apolygus lucorum</name>
    <name type="common">Small green plant bug</name>
    <name type="synonym">Lygocoris lucorum</name>
    <dbReference type="NCBI Taxonomy" id="248454"/>
    <lineage>
        <taxon>Eukaryota</taxon>
        <taxon>Metazoa</taxon>
        <taxon>Ecdysozoa</taxon>
        <taxon>Arthropoda</taxon>
        <taxon>Hexapoda</taxon>
        <taxon>Insecta</taxon>
        <taxon>Pterygota</taxon>
        <taxon>Neoptera</taxon>
        <taxon>Paraneoptera</taxon>
        <taxon>Hemiptera</taxon>
        <taxon>Heteroptera</taxon>
        <taxon>Panheteroptera</taxon>
        <taxon>Cimicomorpha</taxon>
        <taxon>Miridae</taxon>
        <taxon>Mirini</taxon>
        <taxon>Apolygus</taxon>
    </lineage>
</organism>
<dbReference type="Pfam" id="PF03732">
    <property type="entry name" value="Retrotrans_gag"/>
    <property type="match status" value="1"/>
</dbReference>
<evidence type="ECO:0000313" key="4">
    <source>
        <dbReference type="Proteomes" id="UP000466442"/>
    </source>
</evidence>
<feature type="domain" description="Retrotransposon gag" evidence="2">
    <location>
        <begin position="29"/>
        <end position="110"/>
    </location>
</feature>
<feature type="compositionally biased region" description="Basic and acidic residues" evidence="1">
    <location>
        <begin position="174"/>
        <end position="205"/>
    </location>
</feature>
<feature type="compositionally biased region" description="Polar residues" evidence="1">
    <location>
        <begin position="252"/>
        <end position="262"/>
    </location>
</feature>
<feature type="region of interest" description="Disordered" evidence="1">
    <location>
        <begin position="153"/>
        <end position="205"/>
    </location>
</feature>
<feature type="compositionally biased region" description="Polar residues" evidence="1">
    <location>
        <begin position="153"/>
        <end position="173"/>
    </location>
</feature>
<dbReference type="Proteomes" id="UP000466442">
    <property type="component" value="Unassembled WGS sequence"/>
</dbReference>
<comment type="caution">
    <text evidence="3">The sequence shown here is derived from an EMBL/GenBank/DDBJ whole genome shotgun (WGS) entry which is preliminary data.</text>
</comment>
<protein>
    <recommendedName>
        <fullName evidence="2">Retrotransposon gag domain-containing protein</fullName>
    </recommendedName>
</protein>
<reference evidence="3" key="1">
    <citation type="journal article" date="2021" name="Mol. Ecol. Resour.">
        <title>Apolygus lucorum genome provides insights into omnivorousness and mesophyll feeding.</title>
        <authorList>
            <person name="Liu Y."/>
            <person name="Liu H."/>
            <person name="Wang H."/>
            <person name="Huang T."/>
            <person name="Liu B."/>
            <person name="Yang B."/>
            <person name="Yin L."/>
            <person name="Li B."/>
            <person name="Zhang Y."/>
            <person name="Zhang S."/>
            <person name="Jiang F."/>
            <person name="Zhang X."/>
            <person name="Ren Y."/>
            <person name="Wang B."/>
            <person name="Wang S."/>
            <person name="Lu Y."/>
            <person name="Wu K."/>
            <person name="Fan W."/>
            <person name="Wang G."/>
        </authorList>
    </citation>
    <scope>NUCLEOTIDE SEQUENCE</scope>
    <source>
        <strain evidence="3">12Hb</strain>
    </source>
</reference>
<dbReference type="EMBL" id="WIXP02000013">
    <property type="protein sequence ID" value="KAF6201115.1"/>
    <property type="molecule type" value="Genomic_DNA"/>
</dbReference>